<dbReference type="PROSITE" id="PS50089">
    <property type="entry name" value="ZF_RING_2"/>
    <property type="match status" value="1"/>
</dbReference>
<evidence type="ECO:0000256" key="3">
    <source>
        <dbReference type="ARBA" id="ARBA00022679"/>
    </source>
</evidence>
<keyword evidence="3" id="KW-0808">Transferase</keyword>
<gene>
    <name evidence="12" type="ORF">SPSC_06074</name>
</gene>
<evidence type="ECO:0000256" key="7">
    <source>
        <dbReference type="ARBA" id="ARBA00023015"/>
    </source>
</evidence>
<sequence length="379" mass="43097">MQSTASPLDQHVKNQHSHASIDATTSNYNNTPHLDRTSNDASIRGKGKGKARAEPHNIDLKSSHHYDDDDEILSSPQCDLLMDDEPDDQDDHTSSSATEEVDDEESSWCLICHTSPISDRTVLPQCLHSQFCFTCILRWIHIKRRCPLCQCSIGDYVIHAIRQDDDYLRFHLPPLPTTPPSSSTTTNAAPVDRRTITAQVQRSRSQRTSTNPSSFSQTLAFRKHIYRHHLYAHHVGSNRHTSYRPTPTPLQIRHALTTHNDPTHLRHRITTFLQRELLVWPHLDVHFLTRYVLSLLQVFGVSDEETVRLVGEFFGGEEAGRHLLHELECFLRSGKWEVRDYDRSRWLQYGGEGGREEEGVVGSVGEEEAGFIGGGGKRE</sequence>
<proteinExistence type="predicted"/>
<dbReference type="GO" id="GO:0008270">
    <property type="term" value="F:zinc ion binding"/>
    <property type="evidence" value="ECO:0007669"/>
    <property type="project" value="UniProtKB-KW"/>
</dbReference>
<protein>
    <recommendedName>
        <fullName evidence="2">RING-type E3 ubiquitin transferase</fullName>
        <ecNumber evidence="2">2.3.2.27</ecNumber>
    </recommendedName>
</protein>
<keyword evidence="4" id="KW-0479">Metal-binding</keyword>
<dbReference type="GO" id="GO:0000209">
    <property type="term" value="P:protein polyubiquitination"/>
    <property type="evidence" value="ECO:0007669"/>
    <property type="project" value="TreeGrafter"/>
</dbReference>
<dbReference type="InterPro" id="IPR018957">
    <property type="entry name" value="Znf_C3HC4_RING-type"/>
</dbReference>
<evidence type="ECO:0000256" key="9">
    <source>
        <dbReference type="PROSITE-ProRule" id="PRU00175"/>
    </source>
</evidence>
<dbReference type="Gene3D" id="3.30.40.10">
    <property type="entry name" value="Zinc/RING finger domain, C3HC4 (zinc finger)"/>
    <property type="match status" value="1"/>
</dbReference>
<dbReference type="EMBL" id="LK056692">
    <property type="protein sequence ID" value="CDU25903.1"/>
    <property type="molecule type" value="Genomic_DNA"/>
</dbReference>
<keyword evidence="8" id="KW-0804">Transcription</keyword>
<dbReference type="SUPFAM" id="SSF57850">
    <property type="entry name" value="RING/U-box"/>
    <property type="match status" value="1"/>
</dbReference>
<dbReference type="PANTHER" id="PTHR46077">
    <property type="entry name" value="E3 UBIQUITIN-PROTEIN LIGASE TOPORS"/>
    <property type="match status" value="1"/>
</dbReference>
<dbReference type="OrthoDB" id="21204at2759"/>
<feature type="region of interest" description="Disordered" evidence="10">
    <location>
        <begin position="174"/>
        <end position="214"/>
    </location>
</feature>
<comment type="catalytic activity">
    <reaction evidence="1">
        <text>S-ubiquitinyl-[E2 ubiquitin-conjugating enzyme]-L-cysteine + [acceptor protein]-L-lysine = [E2 ubiquitin-conjugating enzyme]-L-cysteine + N(6)-ubiquitinyl-[acceptor protein]-L-lysine.</text>
        <dbReference type="EC" id="2.3.2.27"/>
    </reaction>
</comment>
<reference evidence="12" key="1">
    <citation type="submission" date="2014-06" db="EMBL/GenBank/DDBJ databases">
        <authorList>
            <person name="Ju J."/>
            <person name="Zhang J."/>
        </authorList>
    </citation>
    <scope>NUCLEOTIDE SEQUENCE</scope>
    <source>
        <strain evidence="12">SscI8</strain>
    </source>
</reference>
<feature type="compositionally biased region" description="Basic and acidic residues" evidence="10">
    <location>
        <begin position="51"/>
        <end position="67"/>
    </location>
</feature>
<feature type="region of interest" description="Disordered" evidence="10">
    <location>
        <begin position="1"/>
        <end position="101"/>
    </location>
</feature>
<keyword evidence="7" id="KW-0805">Transcription regulation</keyword>
<dbReference type="GO" id="GO:0061630">
    <property type="term" value="F:ubiquitin protein ligase activity"/>
    <property type="evidence" value="ECO:0007669"/>
    <property type="project" value="UniProtKB-EC"/>
</dbReference>
<evidence type="ECO:0000256" key="6">
    <source>
        <dbReference type="ARBA" id="ARBA00022833"/>
    </source>
</evidence>
<dbReference type="Pfam" id="PF00097">
    <property type="entry name" value="zf-C3HC4"/>
    <property type="match status" value="1"/>
</dbReference>
<keyword evidence="6" id="KW-0862">Zinc</keyword>
<evidence type="ECO:0000259" key="11">
    <source>
        <dbReference type="PROSITE" id="PS50089"/>
    </source>
</evidence>
<dbReference type="SMART" id="SM00184">
    <property type="entry name" value="RING"/>
    <property type="match status" value="1"/>
</dbReference>
<keyword evidence="5 9" id="KW-0863">Zinc-finger</keyword>
<evidence type="ECO:0000256" key="1">
    <source>
        <dbReference type="ARBA" id="ARBA00000900"/>
    </source>
</evidence>
<feature type="compositionally biased region" description="Polar residues" evidence="10">
    <location>
        <begin position="196"/>
        <end position="214"/>
    </location>
</feature>
<evidence type="ECO:0000256" key="10">
    <source>
        <dbReference type="SAM" id="MobiDB-lite"/>
    </source>
</evidence>
<feature type="compositionally biased region" description="Polar residues" evidence="10">
    <location>
        <begin position="22"/>
        <end position="32"/>
    </location>
</feature>
<evidence type="ECO:0000256" key="5">
    <source>
        <dbReference type="ARBA" id="ARBA00022771"/>
    </source>
</evidence>
<name>A0A127ZK91_9BASI</name>
<dbReference type="AlphaFoldDB" id="A0A127ZK91"/>
<feature type="compositionally biased region" description="Acidic residues" evidence="10">
    <location>
        <begin position="81"/>
        <end position="90"/>
    </location>
</feature>
<dbReference type="PANTHER" id="PTHR46077:SF1">
    <property type="entry name" value="TOP1 BINDING ARGININE_SERINE RICH PROTEIN, E3 UBIQUITIN LIGASE"/>
    <property type="match status" value="1"/>
</dbReference>
<accession>A0A127ZK91</accession>
<feature type="domain" description="RING-type" evidence="11">
    <location>
        <begin position="109"/>
        <end position="150"/>
    </location>
</feature>
<dbReference type="InterPro" id="IPR001841">
    <property type="entry name" value="Znf_RING"/>
</dbReference>
<organism evidence="12">
    <name type="scientific">Sporisorium scitamineum</name>
    <dbReference type="NCBI Taxonomy" id="49012"/>
    <lineage>
        <taxon>Eukaryota</taxon>
        <taxon>Fungi</taxon>
        <taxon>Dikarya</taxon>
        <taxon>Basidiomycota</taxon>
        <taxon>Ustilaginomycotina</taxon>
        <taxon>Ustilaginomycetes</taxon>
        <taxon>Ustilaginales</taxon>
        <taxon>Ustilaginaceae</taxon>
        <taxon>Sporisorium</taxon>
    </lineage>
</organism>
<evidence type="ECO:0000256" key="4">
    <source>
        <dbReference type="ARBA" id="ARBA00022723"/>
    </source>
</evidence>
<dbReference type="EC" id="2.3.2.27" evidence="2"/>
<evidence type="ECO:0000256" key="8">
    <source>
        <dbReference type="ARBA" id="ARBA00023163"/>
    </source>
</evidence>
<dbReference type="GO" id="GO:0006513">
    <property type="term" value="P:protein monoubiquitination"/>
    <property type="evidence" value="ECO:0007669"/>
    <property type="project" value="TreeGrafter"/>
</dbReference>
<dbReference type="InterPro" id="IPR013083">
    <property type="entry name" value="Znf_RING/FYVE/PHD"/>
</dbReference>
<evidence type="ECO:0000313" key="12">
    <source>
        <dbReference type="EMBL" id="CDU25903.1"/>
    </source>
</evidence>
<evidence type="ECO:0000256" key="2">
    <source>
        <dbReference type="ARBA" id="ARBA00012483"/>
    </source>
</evidence>